<dbReference type="EMBL" id="KZ852047">
    <property type="protein sequence ID" value="RDH33392.1"/>
    <property type="molecule type" value="Genomic_DNA"/>
</dbReference>
<evidence type="ECO:0000313" key="2">
    <source>
        <dbReference type="EMBL" id="RDH33392.1"/>
    </source>
</evidence>
<name>A0A3F3Q332_9EURO</name>
<dbReference type="GeneID" id="38134736"/>
<feature type="region of interest" description="Disordered" evidence="1">
    <location>
        <begin position="35"/>
        <end position="74"/>
    </location>
</feature>
<dbReference type="Proteomes" id="UP000253729">
    <property type="component" value="Unassembled WGS sequence"/>
</dbReference>
<gene>
    <name evidence="2" type="ORF">BDQ94DRAFT_144063</name>
</gene>
<proteinExistence type="predicted"/>
<evidence type="ECO:0000256" key="1">
    <source>
        <dbReference type="SAM" id="MobiDB-lite"/>
    </source>
</evidence>
<keyword evidence="3" id="KW-1185">Reference proteome</keyword>
<dbReference type="AlphaFoldDB" id="A0A3F3Q332"/>
<organism evidence="2 3">
    <name type="scientific">Aspergillus welwitschiae</name>
    <dbReference type="NCBI Taxonomy" id="1341132"/>
    <lineage>
        <taxon>Eukaryota</taxon>
        <taxon>Fungi</taxon>
        <taxon>Dikarya</taxon>
        <taxon>Ascomycota</taxon>
        <taxon>Pezizomycotina</taxon>
        <taxon>Eurotiomycetes</taxon>
        <taxon>Eurotiomycetidae</taxon>
        <taxon>Eurotiales</taxon>
        <taxon>Aspergillaceae</taxon>
        <taxon>Aspergillus</taxon>
        <taxon>Aspergillus subgen. Circumdati</taxon>
    </lineage>
</organism>
<sequence length="74" mass="7941">MKSSRKALWPTITDRTHIIHLDQWAGGRSTLAGSCRFEIRPPAPGGPAAPIRNPPALPDANSHSGPLPRNAPAW</sequence>
<evidence type="ECO:0000313" key="3">
    <source>
        <dbReference type="Proteomes" id="UP000253729"/>
    </source>
</evidence>
<accession>A0A3F3Q332</accession>
<dbReference type="RefSeq" id="XP_026626414.1">
    <property type="nucleotide sequence ID" value="XM_026766380.1"/>
</dbReference>
<feature type="compositionally biased region" description="Pro residues" evidence="1">
    <location>
        <begin position="41"/>
        <end position="57"/>
    </location>
</feature>
<protein>
    <submittedName>
        <fullName evidence="2">Uncharacterized protein</fullName>
    </submittedName>
</protein>
<reference evidence="2 3" key="1">
    <citation type="submission" date="2018-07" db="EMBL/GenBank/DDBJ databases">
        <title>The genomes of Aspergillus section Nigri reveals drivers in fungal speciation.</title>
        <authorList>
            <consortium name="DOE Joint Genome Institute"/>
            <person name="Vesth T.C."/>
            <person name="Nybo J."/>
            <person name="Theobald S."/>
            <person name="Brandl J."/>
            <person name="Frisvad J.C."/>
            <person name="Nielsen K.F."/>
            <person name="Lyhne E.K."/>
            <person name="Kogle M.E."/>
            <person name="Kuo A."/>
            <person name="Riley R."/>
            <person name="Clum A."/>
            <person name="Nolan M."/>
            <person name="Lipzen A."/>
            <person name="Salamov A."/>
            <person name="Henrissat B."/>
            <person name="Wiebenga A."/>
            <person name="De vries R.P."/>
            <person name="Grigoriev I.V."/>
            <person name="Mortensen U.H."/>
            <person name="Andersen M.R."/>
            <person name="Baker S.E."/>
        </authorList>
    </citation>
    <scope>NUCLEOTIDE SEQUENCE [LARGE SCALE GENOMIC DNA]</scope>
    <source>
        <strain evidence="2 3">CBS 139.54b</strain>
    </source>
</reference>